<evidence type="ECO:0000313" key="2">
    <source>
        <dbReference type="Proteomes" id="UP000886520"/>
    </source>
</evidence>
<dbReference type="EMBL" id="JABFUD020000009">
    <property type="protein sequence ID" value="KAI5075459.1"/>
    <property type="molecule type" value="Genomic_DNA"/>
</dbReference>
<protein>
    <submittedName>
        <fullName evidence="1">Uncharacterized protein</fullName>
    </submittedName>
</protein>
<evidence type="ECO:0000313" key="1">
    <source>
        <dbReference type="EMBL" id="KAI5075459.1"/>
    </source>
</evidence>
<accession>A0A9D4ZHA8</accession>
<dbReference type="Proteomes" id="UP000886520">
    <property type="component" value="Chromosome 9"/>
</dbReference>
<feature type="non-terminal residue" evidence="1">
    <location>
        <position position="151"/>
    </location>
</feature>
<comment type="caution">
    <text evidence="1">The sequence shown here is derived from an EMBL/GenBank/DDBJ whole genome shotgun (WGS) entry which is preliminary data.</text>
</comment>
<sequence length="151" mass="16800">LAPVCSSKSLAAIAHEQSRSPTTLFSRIPPTAGPIPYSSPSLSIPALFPVSCRFLLDQFHYKPPHPRESVPPRRAYRLPPLPCEQLSRRSMPLQANSNHTPTQISLNSSERELFIVGTQCSNQPSMHLTAVLYDLVTNWAADPEGFRRLLK</sequence>
<dbReference type="AlphaFoldDB" id="A0A9D4ZHA8"/>
<proteinExistence type="predicted"/>
<organism evidence="1 2">
    <name type="scientific">Adiantum capillus-veneris</name>
    <name type="common">Maidenhair fern</name>
    <dbReference type="NCBI Taxonomy" id="13818"/>
    <lineage>
        <taxon>Eukaryota</taxon>
        <taxon>Viridiplantae</taxon>
        <taxon>Streptophyta</taxon>
        <taxon>Embryophyta</taxon>
        <taxon>Tracheophyta</taxon>
        <taxon>Polypodiopsida</taxon>
        <taxon>Polypodiidae</taxon>
        <taxon>Polypodiales</taxon>
        <taxon>Pteridineae</taxon>
        <taxon>Pteridaceae</taxon>
        <taxon>Vittarioideae</taxon>
        <taxon>Adiantum</taxon>
    </lineage>
</organism>
<reference evidence="1" key="1">
    <citation type="submission" date="2021-01" db="EMBL/GenBank/DDBJ databases">
        <title>Adiantum capillus-veneris genome.</title>
        <authorList>
            <person name="Fang Y."/>
            <person name="Liao Q."/>
        </authorList>
    </citation>
    <scope>NUCLEOTIDE SEQUENCE</scope>
    <source>
        <strain evidence="1">H3</strain>
        <tissue evidence="1">Leaf</tissue>
    </source>
</reference>
<name>A0A9D4ZHA8_ADICA</name>
<gene>
    <name evidence="1" type="ORF">GOP47_0009535</name>
</gene>
<keyword evidence="2" id="KW-1185">Reference proteome</keyword>